<sequence length="80" mass="9052">MRSTIILSSFLFPILISAQLYFLSHFLSLVEHLPLPLLTNTTATPWYPAAHILTPLTGPRLLQFYPHCPSTTVWCRTGLN</sequence>
<organism evidence="1 2">
    <name type="scientific">Multifurca ochricompacta</name>
    <dbReference type="NCBI Taxonomy" id="376703"/>
    <lineage>
        <taxon>Eukaryota</taxon>
        <taxon>Fungi</taxon>
        <taxon>Dikarya</taxon>
        <taxon>Basidiomycota</taxon>
        <taxon>Agaricomycotina</taxon>
        <taxon>Agaricomycetes</taxon>
        <taxon>Russulales</taxon>
        <taxon>Russulaceae</taxon>
        <taxon>Multifurca</taxon>
    </lineage>
</organism>
<comment type="caution">
    <text evidence="1">The sequence shown here is derived from an EMBL/GenBank/DDBJ whole genome shotgun (WGS) entry which is preliminary data.</text>
</comment>
<reference evidence="1" key="1">
    <citation type="journal article" date="2022" name="New Phytol.">
        <title>Evolutionary transition to the ectomycorrhizal habit in the genomes of a hyperdiverse lineage of mushroom-forming fungi.</title>
        <authorList>
            <person name="Looney B."/>
            <person name="Miyauchi S."/>
            <person name="Morin E."/>
            <person name="Drula E."/>
            <person name="Courty P.E."/>
            <person name="Kohler A."/>
            <person name="Kuo A."/>
            <person name="LaButti K."/>
            <person name="Pangilinan J."/>
            <person name="Lipzen A."/>
            <person name="Riley R."/>
            <person name="Andreopoulos W."/>
            <person name="He G."/>
            <person name="Johnson J."/>
            <person name="Nolan M."/>
            <person name="Tritt A."/>
            <person name="Barry K.W."/>
            <person name="Grigoriev I.V."/>
            <person name="Nagy L.G."/>
            <person name="Hibbett D."/>
            <person name="Henrissat B."/>
            <person name="Matheny P.B."/>
            <person name="Labbe J."/>
            <person name="Martin F.M."/>
        </authorList>
    </citation>
    <scope>NUCLEOTIDE SEQUENCE</scope>
    <source>
        <strain evidence="1">BPL690</strain>
    </source>
</reference>
<gene>
    <name evidence="1" type="ORF">B0F90DRAFT_693063</name>
</gene>
<evidence type="ECO:0000313" key="1">
    <source>
        <dbReference type="EMBL" id="KAI0289891.1"/>
    </source>
</evidence>
<accession>A0AAD4LTT3</accession>
<dbReference type="EMBL" id="WTXG01000273">
    <property type="protein sequence ID" value="KAI0289891.1"/>
    <property type="molecule type" value="Genomic_DNA"/>
</dbReference>
<proteinExistence type="predicted"/>
<protein>
    <submittedName>
        <fullName evidence="1">Uncharacterized protein</fullName>
    </submittedName>
</protein>
<name>A0AAD4LTT3_9AGAM</name>
<dbReference type="AlphaFoldDB" id="A0AAD4LTT3"/>
<dbReference type="Proteomes" id="UP001203297">
    <property type="component" value="Unassembled WGS sequence"/>
</dbReference>
<keyword evidence="2" id="KW-1185">Reference proteome</keyword>
<evidence type="ECO:0000313" key="2">
    <source>
        <dbReference type="Proteomes" id="UP001203297"/>
    </source>
</evidence>